<dbReference type="WBParaSite" id="Smp_139590.1">
    <property type="protein sequence ID" value="Smp_139590.1"/>
    <property type="gene ID" value="Smp_139590"/>
</dbReference>
<evidence type="ECO:0000313" key="2">
    <source>
        <dbReference type="Proteomes" id="UP000008854"/>
    </source>
</evidence>
<reference evidence="3" key="2">
    <citation type="submission" date="2018-12" db="UniProtKB">
        <authorList>
            <consortium name="WormBaseParasite"/>
        </authorList>
    </citation>
    <scope>IDENTIFICATION</scope>
    <source>
        <strain evidence="3">Puerto Rican</strain>
    </source>
</reference>
<dbReference type="RefSeq" id="XP_018646364.1">
    <property type="nucleotide sequence ID" value="XM_018790357.1"/>
</dbReference>
<dbReference type="AlphaFoldDB" id="G4LYN0"/>
<dbReference type="KEGG" id="smm:Smp_139590"/>
<proteinExistence type="predicted"/>
<dbReference type="GeneID" id="8344663"/>
<evidence type="ECO:0000313" key="3">
    <source>
        <dbReference type="WBParaSite" id="Smp_139590.1"/>
    </source>
</evidence>
<feature type="compositionally biased region" description="Basic and acidic residues" evidence="1">
    <location>
        <begin position="45"/>
        <end position="60"/>
    </location>
</feature>
<feature type="region of interest" description="Disordered" evidence="1">
    <location>
        <begin position="41"/>
        <end position="69"/>
    </location>
</feature>
<dbReference type="Proteomes" id="UP000008854">
    <property type="component" value="Unassembled WGS sequence"/>
</dbReference>
<evidence type="ECO:0000256" key="1">
    <source>
        <dbReference type="SAM" id="MobiDB-lite"/>
    </source>
</evidence>
<accession>G4LYN0</accession>
<dbReference type="InParanoid" id="G4LYN0"/>
<organism evidence="2 3">
    <name type="scientific">Schistosoma mansoni</name>
    <name type="common">Blood fluke</name>
    <dbReference type="NCBI Taxonomy" id="6183"/>
    <lineage>
        <taxon>Eukaryota</taxon>
        <taxon>Metazoa</taxon>
        <taxon>Spiralia</taxon>
        <taxon>Lophotrochozoa</taxon>
        <taxon>Platyhelminthes</taxon>
        <taxon>Trematoda</taxon>
        <taxon>Digenea</taxon>
        <taxon>Strigeidida</taxon>
        <taxon>Schistosomatoidea</taxon>
        <taxon>Schistosomatidae</taxon>
        <taxon>Schistosoma</taxon>
    </lineage>
</organism>
<protein>
    <submittedName>
        <fullName evidence="3">Prophage protein</fullName>
    </submittedName>
</protein>
<reference evidence="2" key="1">
    <citation type="journal article" date="2012" name="PLoS Negl. Trop. Dis.">
        <title>A systematically improved high quality genome and transcriptome of the human blood fluke Schistosoma mansoni.</title>
        <authorList>
            <person name="Protasio A.V."/>
            <person name="Tsai I.J."/>
            <person name="Babbage A."/>
            <person name="Nichol S."/>
            <person name="Hunt M."/>
            <person name="Aslett M.A."/>
            <person name="De Silva N."/>
            <person name="Velarde G.S."/>
            <person name="Anderson T.J."/>
            <person name="Clark R.C."/>
            <person name="Davidson C."/>
            <person name="Dillon G.P."/>
            <person name="Holroyd N.E."/>
            <person name="LoVerde P.T."/>
            <person name="Lloyd C."/>
            <person name="McQuillan J."/>
            <person name="Oliveira G."/>
            <person name="Otto T.D."/>
            <person name="Parker-Manuel S.J."/>
            <person name="Quail M.A."/>
            <person name="Wilson R.A."/>
            <person name="Zerlotini A."/>
            <person name="Dunne D.W."/>
            <person name="Berriman M."/>
        </authorList>
    </citation>
    <scope>NUCLEOTIDE SEQUENCE [LARGE SCALE GENOMIC DNA]</scope>
    <source>
        <strain evidence="2">Puerto Rican</strain>
    </source>
</reference>
<dbReference type="HOGENOM" id="CLU_2576853_0_0_1"/>
<sequence length="81" mass="9309">MRQIKKSAHSNYTMGRQSAQRYAEEIYFCSRLQDSMMANTTKKTVRSDPAKQVTEHKDAKMSSFKPGNTQSAWICNRCKGK</sequence>
<dbReference type="PhylomeDB" id="G4LYN0"/>
<dbReference type="CTD" id="8344663"/>
<name>G4LYN0_SCHMA</name>
<keyword evidence="2" id="KW-1185">Reference proteome</keyword>